<dbReference type="RefSeq" id="WP_149430806.1">
    <property type="nucleotide sequence ID" value="NZ_VLNY01000005.1"/>
</dbReference>
<dbReference type="EMBL" id="VLNY01000005">
    <property type="protein sequence ID" value="KAA0022753.1"/>
    <property type="molecule type" value="Genomic_DNA"/>
</dbReference>
<accession>A0A5A7SDT2</accession>
<organism evidence="1 2">
    <name type="scientific">Antrihabitans cavernicola</name>
    <dbReference type="NCBI Taxonomy" id="2495913"/>
    <lineage>
        <taxon>Bacteria</taxon>
        <taxon>Bacillati</taxon>
        <taxon>Actinomycetota</taxon>
        <taxon>Actinomycetes</taxon>
        <taxon>Mycobacteriales</taxon>
        <taxon>Nocardiaceae</taxon>
        <taxon>Antrihabitans</taxon>
    </lineage>
</organism>
<sequence>MNAVIELSRLAHRRPGADATVESRAAWYRAKGRLLELLGDDAGPDACAHAAVAYARAALIVEPQADNAFGLM</sequence>
<dbReference type="Proteomes" id="UP000322244">
    <property type="component" value="Unassembled WGS sequence"/>
</dbReference>
<proteinExistence type="predicted"/>
<keyword evidence="2" id="KW-1185">Reference proteome</keyword>
<evidence type="ECO:0000313" key="2">
    <source>
        <dbReference type="Proteomes" id="UP000322244"/>
    </source>
</evidence>
<evidence type="ECO:0000313" key="1">
    <source>
        <dbReference type="EMBL" id="KAA0022753.1"/>
    </source>
</evidence>
<comment type="caution">
    <text evidence="1">The sequence shown here is derived from an EMBL/GenBank/DDBJ whole genome shotgun (WGS) entry which is preliminary data.</text>
</comment>
<dbReference type="AlphaFoldDB" id="A0A5A7SDT2"/>
<reference evidence="1 2" key="1">
    <citation type="submission" date="2019-07" db="EMBL/GenBank/DDBJ databases">
        <title>Rhodococcus cavernicolus sp. nov., isolated from a cave.</title>
        <authorList>
            <person name="Lee S.D."/>
        </authorList>
    </citation>
    <scope>NUCLEOTIDE SEQUENCE [LARGE SCALE GENOMIC DNA]</scope>
    <source>
        <strain evidence="1 2">C1-24</strain>
    </source>
</reference>
<gene>
    <name evidence="1" type="ORF">FOY51_13850</name>
</gene>
<protein>
    <submittedName>
        <fullName evidence="1">Uncharacterized protein</fullName>
    </submittedName>
</protein>
<dbReference type="OrthoDB" id="3694956at2"/>
<name>A0A5A7SDT2_9NOCA</name>